<keyword evidence="1" id="KW-1133">Transmembrane helix</keyword>
<feature type="transmembrane region" description="Helical" evidence="1">
    <location>
        <begin position="128"/>
        <end position="151"/>
    </location>
</feature>
<name>A0A9D2T5Y0_9FIRM</name>
<comment type="caution">
    <text evidence="3">The sequence shown here is derived from an EMBL/GenBank/DDBJ whole genome shotgun (WGS) entry which is preliminary data.</text>
</comment>
<feature type="transmembrane region" description="Helical" evidence="1">
    <location>
        <begin position="214"/>
        <end position="235"/>
    </location>
</feature>
<gene>
    <name evidence="3" type="ORF">IAA04_06865</name>
</gene>
<feature type="transmembrane region" description="Helical" evidence="1">
    <location>
        <begin position="163"/>
        <end position="183"/>
    </location>
</feature>
<proteinExistence type="predicted"/>
<dbReference type="GO" id="GO:0004175">
    <property type="term" value="F:endopeptidase activity"/>
    <property type="evidence" value="ECO:0007669"/>
    <property type="project" value="UniProtKB-ARBA"/>
</dbReference>
<evidence type="ECO:0000259" key="2">
    <source>
        <dbReference type="Pfam" id="PF02517"/>
    </source>
</evidence>
<reference evidence="3" key="2">
    <citation type="submission" date="2021-04" db="EMBL/GenBank/DDBJ databases">
        <authorList>
            <person name="Gilroy R."/>
        </authorList>
    </citation>
    <scope>NUCLEOTIDE SEQUENCE</scope>
    <source>
        <strain evidence="3">CHK183-5548</strain>
    </source>
</reference>
<dbReference type="GO" id="GO:0080120">
    <property type="term" value="P:CAAX-box protein maturation"/>
    <property type="evidence" value="ECO:0007669"/>
    <property type="project" value="UniProtKB-ARBA"/>
</dbReference>
<dbReference type="AlphaFoldDB" id="A0A9D2T5Y0"/>
<evidence type="ECO:0000313" key="4">
    <source>
        <dbReference type="Proteomes" id="UP000823883"/>
    </source>
</evidence>
<evidence type="ECO:0000256" key="1">
    <source>
        <dbReference type="SAM" id="Phobius"/>
    </source>
</evidence>
<keyword evidence="1" id="KW-0812">Transmembrane</keyword>
<dbReference type="InterPro" id="IPR052710">
    <property type="entry name" value="CAAX_protease"/>
</dbReference>
<sequence>MDQSGIRKYFSAVGAAYAAFSAAALASQCVILLLLRAAGVDISSLGTTASLALSMISMYLFGFPVFLALIRRLPPGPVPKEGVKPMSFGWLAVCLLICIGVMEAGNMIGNGLMALTSLISGHKADNTVVTMVLEGDILPVILFSALLAPVFEELMFRRLLIDRIRIFGDRTAIVVSGVMFGLIHGNFYQFFYACGLGMVFAYVYLRTGRVRTTIGLHMAVNTLGGVVGTILLKGLSSGGGQMTAASLMAALGMVFYAFLLIAAAIAGLVLLICLWNQRILLRGPFEIPASRRFQTAFLNVGMMLFVLICVLEFWMNMR</sequence>
<feature type="domain" description="CAAX prenyl protease 2/Lysostaphin resistance protein A-like" evidence="2">
    <location>
        <begin position="137"/>
        <end position="222"/>
    </location>
</feature>
<feature type="transmembrane region" description="Helical" evidence="1">
    <location>
        <begin position="247"/>
        <end position="275"/>
    </location>
</feature>
<keyword evidence="1" id="KW-0472">Membrane</keyword>
<keyword evidence="3" id="KW-0482">Metalloprotease</keyword>
<dbReference type="Pfam" id="PF02517">
    <property type="entry name" value="Rce1-like"/>
    <property type="match status" value="1"/>
</dbReference>
<feature type="transmembrane region" description="Helical" evidence="1">
    <location>
        <begin position="88"/>
        <end position="108"/>
    </location>
</feature>
<keyword evidence="3" id="KW-0378">Hydrolase</keyword>
<accession>A0A9D2T5Y0</accession>
<feature type="transmembrane region" description="Helical" evidence="1">
    <location>
        <begin position="296"/>
        <end position="315"/>
    </location>
</feature>
<dbReference type="InterPro" id="IPR003675">
    <property type="entry name" value="Rce1/LyrA-like_dom"/>
</dbReference>
<feature type="transmembrane region" description="Helical" evidence="1">
    <location>
        <begin position="47"/>
        <end position="67"/>
    </location>
</feature>
<dbReference type="EMBL" id="DWWL01000044">
    <property type="protein sequence ID" value="HJC47757.1"/>
    <property type="molecule type" value="Genomic_DNA"/>
</dbReference>
<dbReference type="PANTHER" id="PTHR36435">
    <property type="entry name" value="SLR1288 PROTEIN"/>
    <property type="match status" value="1"/>
</dbReference>
<dbReference type="PANTHER" id="PTHR36435:SF1">
    <property type="entry name" value="CAAX AMINO TERMINAL PROTEASE FAMILY PROTEIN"/>
    <property type="match status" value="1"/>
</dbReference>
<feature type="transmembrane region" description="Helical" evidence="1">
    <location>
        <begin position="189"/>
        <end position="205"/>
    </location>
</feature>
<reference evidence="3" key="1">
    <citation type="journal article" date="2021" name="PeerJ">
        <title>Extensive microbial diversity within the chicken gut microbiome revealed by metagenomics and culture.</title>
        <authorList>
            <person name="Gilroy R."/>
            <person name="Ravi A."/>
            <person name="Getino M."/>
            <person name="Pursley I."/>
            <person name="Horton D.L."/>
            <person name="Alikhan N.F."/>
            <person name="Baker D."/>
            <person name="Gharbi K."/>
            <person name="Hall N."/>
            <person name="Watson M."/>
            <person name="Adriaenssens E.M."/>
            <person name="Foster-Nyarko E."/>
            <person name="Jarju S."/>
            <person name="Secka A."/>
            <person name="Antonio M."/>
            <person name="Oren A."/>
            <person name="Chaudhuri R.R."/>
            <person name="La Ragione R."/>
            <person name="Hildebrand F."/>
            <person name="Pallen M.J."/>
        </authorList>
    </citation>
    <scope>NUCLEOTIDE SEQUENCE</scope>
    <source>
        <strain evidence="3">CHK183-5548</strain>
    </source>
</reference>
<feature type="transmembrane region" description="Helical" evidence="1">
    <location>
        <begin position="12"/>
        <end position="35"/>
    </location>
</feature>
<protein>
    <submittedName>
        <fullName evidence="3">CPBP family intramembrane metalloprotease</fullName>
    </submittedName>
</protein>
<evidence type="ECO:0000313" key="3">
    <source>
        <dbReference type="EMBL" id="HJC47757.1"/>
    </source>
</evidence>
<organism evidence="3 4">
    <name type="scientific">Candidatus Lachnoclostridium pullistercoris</name>
    <dbReference type="NCBI Taxonomy" id="2838632"/>
    <lineage>
        <taxon>Bacteria</taxon>
        <taxon>Bacillati</taxon>
        <taxon>Bacillota</taxon>
        <taxon>Clostridia</taxon>
        <taxon>Lachnospirales</taxon>
        <taxon>Lachnospiraceae</taxon>
    </lineage>
</organism>
<dbReference type="GO" id="GO:0008237">
    <property type="term" value="F:metallopeptidase activity"/>
    <property type="evidence" value="ECO:0007669"/>
    <property type="project" value="UniProtKB-KW"/>
</dbReference>
<keyword evidence="3" id="KW-0645">Protease</keyword>
<dbReference type="Proteomes" id="UP000823883">
    <property type="component" value="Unassembled WGS sequence"/>
</dbReference>